<dbReference type="EMBL" id="GEDG01017526">
    <property type="protein sequence ID" value="JAP21589.1"/>
    <property type="molecule type" value="Transcribed_RNA"/>
</dbReference>
<name>A0A0V0HMH2_SOLCH</name>
<accession>A0A0V0HMH2</accession>
<evidence type="ECO:0000313" key="1">
    <source>
        <dbReference type="EMBL" id="JAP21589.1"/>
    </source>
</evidence>
<sequence>MCLRLLSNTGNRVNILDYDFQTRQYIELQHLNLLSLTIALNPEADPHYGEGVTVHPVTFEKIICIYVYLF</sequence>
<proteinExistence type="predicted"/>
<dbReference type="AlphaFoldDB" id="A0A0V0HMH2"/>
<protein>
    <submittedName>
        <fullName evidence="1">Putative ovule protein</fullName>
    </submittedName>
</protein>
<organism evidence="1">
    <name type="scientific">Solanum chacoense</name>
    <name type="common">Chaco potato</name>
    <dbReference type="NCBI Taxonomy" id="4108"/>
    <lineage>
        <taxon>Eukaryota</taxon>
        <taxon>Viridiplantae</taxon>
        <taxon>Streptophyta</taxon>
        <taxon>Embryophyta</taxon>
        <taxon>Tracheophyta</taxon>
        <taxon>Spermatophyta</taxon>
        <taxon>Magnoliopsida</taxon>
        <taxon>eudicotyledons</taxon>
        <taxon>Gunneridae</taxon>
        <taxon>Pentapetalae</taxon>
        <taxon>asterids</taxon>
        <taxon>lamiids</taxon>
        <taxon>Solanales</taxon>
        <taxon>Solanaceae</taxon>
        <taxon>Solanoideae</taxon>
        <taxon>Solaneae</taxon>
        <taxon>Solanum</taxon>
    </lineage>
</organism>
<reference evidence="1" key="1">
    <citation type="submission" date="2015-12" db="EMBL/GenBank/DDBJ databases">
        <title>Gene expression during late stages of embryo sac development: a critical building block for successful pollen-pistil interactions.</title>
        <authorList>
            <person name="Liu Y."/>
            <person name="Joly V."/>
            <person name="Sabar M."/>
            <person name="Matton D.P."/>
        </authorList>
    </citation>
    <scope>NUCLEOTIDE SEQUENCE</scope>
</reference>